<evidence type="ECO:0000313" key="6">
    <source>
        <dbReference type="Proteomes" id="UP000502377"/>
    </source>
</evidence>
<dbReference type="InterPro" id="IPR044946">
    <property type="entry name" value="Restrct_endonuc_typeI_TRD_sf"/>
</dbReference>
<dbReference type="Pfam" id="PF01420">
    <property type="entry name" value="Methylase_S"/>
    <property type="match status" value="2"/>
</dbReference>
<dbReference type="AlphaFoldDB" id="A0A6G5QKD5"/>
<accession>A0A6G5QKD5</accession>
<organism evidence="5 6">
    <name type="scientific">Campylobacter rectus</name>
    <name type="common">Wolinella recta</name>
    <dbReference type="NCBI Taxonomy" id="203"/>
    <lineage>
        <taxon>Bacteria</taxon>
        <taxon>Pseudomonadati</taxon>
        <taxon>Campylobacterota</taxon>
        <taxon>Epsilonproteobacteria</taxon>
        <taxon>Campylobacterales</taxon>
        <taxon>Campylobacteraceae</taxon>
        <taxon>Campylobacter</taxon>
    </lineage>
</organism>
<dbReference type="GO" id="GO:0003677">
    <property type="term" value="F:DNA binding"/>
    <property type="evidence" value="ECO:0007669"/>
    <property type="project" value="UniProtKB-KW"/>
</dbReference>
<feature type="domain" description="Type I restriction modification DNA specificity" evidence="4">
    <location>
        <begin position="231"/>
        <end position="400"/>
    </location>
</feature>
<dbReference type="Gene3D" id="1.10.287.1120">
    <property type="entry name" value="Bipartite methylase S protein"/>
    <property type="match status" value="1"/>
</dbReference>
<dbReference type="CDD" id="cd17515">
    <property type="entry name" value="RMtype1_S_MjaORF132P_Sau1132ORF3780P-TRD1-CR1_like"/>
    <property type="match status" value="1"/>
</dbReference>
<dbReference type="KEGG" id="crx:CRECT_0467"/>
<dbReference type="Proteomes" id="UP000502377">
    <property type="component" value="Chromosome"/>
</dbReference>
<dbReference type="EMBL" id="CP012543">
    <property type="protein sequence ID" value="QCD46158.1"/>
    <property type="molecule type" value="Genomic_DNA"/>
</dbReference>
<keyword evidence="3" id="KW-0238">DNA-binding</keyword>
<evidence type="ECO:0000256" key="3">
    <source>
        <dbReference type="ARBA" id="ARBA00023125"/>
    </source>
</evidence>
<name>A0A6G5QKD5_CAMRE</name>
<evidence type="ECO:0000259" key="4">
    <source>
        <dbReference type="Pfam" id="PF01420"/>
    </source>
</evidence>
<evidence type="ECO:0000256" key="1">
    <source>
        <dbReference type="ARBA" id="ARBA00010923"/>
    </source>
</evidence>
<dbReference type="PANTHER" id="PTHR30408">
    <property type="entry name" value="TYPE-1 RESTRICTION ENZYME ECOKI SPECIFICITY PROTEIN"/>
    <property type="match status" value="1"/>
</dbReference>
<reference evidence="5 6" key="1">
    <citation type="submission" date="2016-07" db="EMBL/GenBank/DDBJ databases">
        <title>Comparative genomics of the Campylobacter concisus group.</title>
        <authorList>
            <person name="Miller W.G."/>
            <person name="Yee E."/>
            <person name="Chapman M.H."/>
            <person name="Huynh S."/>
            <person name="Bono J.L."/>
            <person name="On S.L.W."/>
            <person name="StLeger J."/>
            <person name="Foster G."/>
            <person name="Parker C.T."/>
        </authorList>
    </citation>
    <scope>NUCLEOTIDE SEQUENCE [LARGE SCALE GENOMIC DNA]</scope>
    <source>
        <strain evidence="5 6">ATCC 33238</strain>
    </source>
</reference>
<dbReference type="RefSeq" id="WP_004320113.1">
    <property type="nucleotide sequence ID" value="NZ_CP012543.1"/>
</dbReference>
<protein>
    <submittedName>
        <fullName evidence="5">Type I restriction/modification system, S subunit</fullName>
    </submittedName>
</protein>
<proteinExistence type="inferred from homology"/>
<dbReference type="InterPro" id="IPR052021">
    <property type="entry name" value="Type-I_RS_S_subunit"/>
</dbReference>
<evidence type="ECO:0000313" key="5">
    <source>
        <dbReference type="EMBL" id="QCD46158.1"/>
    </source>
</evidence>
<dbReference type="Gene3D" id="3.90.220.20">
    <property type="entry name" value="DNA methylase specificity domains"/>
    <property type="match status" value="2"/>
</dbReference>
<evidence type="ECO:0000256" key="2">
    <source>
        <dbReference type="ARBA" id="ARBA00022747"/>
    </source>
</evidence>
<dbReference type="REBASE" id="389555">
    <property type="entry name" value="S.Cre33238ORF469P"/>
</dbReference>
<feature type="domain" description="Type I restriction modification DNA specificity" evidence="4">
    <location>
        <begin position="70"/>
        <end position="196"/>
    </location>
</feature>
<dbReference type="SUPFAM" id="SSF116734">
    <property type="entry name" value="DNA methylase specificity domain"/>
    <property type="match status" value="2"/>
</dbReference>
<keyword evidence="2" id="KW-0680">Restriction system</keyword>
<gene>
    <name evidence="5" type="primary">hsdS</name>
    <name evidence="5" type="ORF">CRECT_0467</name>
</gene>
<dbReference type="InterPro" id="IPR000055">
    <property type="entry name" value="Restrct_endonuc_typeI_TRD"/>
</dbReference>
<dbReference type="PANTHER" id="PTHR30408:SF12">
    <property type="entry name" value="TYPE I RESTRICTION ENZYME MJAVIII SPECIFICITY SUBUNIT"/>
    <property type="match status" value="1"/>
</dbReference>
<comment type="similarity">
    <text evidence="1">Belongs to the type-I restriction system S methylase family.</text>
</comment>
<dbReference type="GO" id="GO:0009307">
    <property type="term" value="P:DNA restriction-modification system"/>
    <property type="evidence" value="ECO:0007669"/>
    <property type="project" value="UniProtKB-KW"/>
</dbReference>
<sequence length="420" mass="47838">MSKNIKGAIPKWRFESFDSYPKWNIKKLGCLMKPINERAGDKKYVLMSVTSGVGLIPQVEKFGREIAGNSYKNYYVIRKNDFAYNKSSTKEFPEGYISMLKEYEEAAIPNSIFTCFRVIDDEYEPLFFEQLFNTNYHGKWLRKYIEIGARAHGALSIDTKHLWNMPVAVPKLPEQQKIADCLSSIDDLISAEEKKLLLLNDYKKGWMQKLFPAEGKTVPEWRFPEFKDSEGWEKLNIKKACYPSYSGGTPVTSKKEYYNGDIPFIRSGEIGKEKTELFLTSEGLDNSSAKMIEKGDVLMALYGANSGDVAISPIKGAINQAILCLRHKNNNAFLYHYLAFKKNWIVRTYIQGGQGNLSGEIVKSIELCSPQEPDEQNRIAAFLSVIDELTSNQKEKIEALKQHKTALMQGLFPSIEEVCK</sequence>